<proteinExistence type="predicted"/>
<evidence type="ECO:0000313" key="2">
    <source>
        <dbReference type="Proteomes" id="UP000050874"/>
    </source>
</evidence>
<organism evidence="1 2">
    <name type="scientific">SAR86 cluster bacterium BACL1 MAG-120920-bin57</name>
    <dbReference type="NCBI Taxonomy" id="1655571"/>
    <lineage>
        <taxon>Bacteria</taxon>
        <taxon>Pseudomonadati</taxon>
        <taxon>Pseudomonadota</taxon>
        <taxon>Gammaproteobacteria</taxon>
        <taxon>SAR86 cluster</taxon>
    </lineage>
</organism>
<dbReference type="EMBL" id="LIAV01000148">
    <property type="protein sequence ID" value="KRO40260.1"/>
    <property type="molecule type" value="Genomic_DNA"/>
</dbReference>
<evidence type="ECO:0000313" key="1">
    <source>
        <dbReference type="EMBL" id="KRO40260.1"/>
    </source>
</evidence>
<protein>
    <submittedName>
        <fullName evidence="1">Uncharacterized protein</fullName>
    </submittedName>
</protein>
<gene>
    <name evidence="1" type="ORF">ABR63_08255</name>
</gene>
<reference evidence="2" key="1">
    <citation type="submission" date="2015-10" db="EMBL/GenBank/DDBJ databases">
        <title>Metagenome-Assembled Genomes uncover a global brackish microbiome.</title>
        <authorList>
            <person name="Hugerth L.W."/>
            <person name="Larsson J."/>
            <person name="Alneberg J."/>
            <person name="Lindh M.V."/>
            <person name="Legrand C."/>
            <person name="Pinhassi J."/>
            <person name="Andersson A."/>
        </authorList>
    </citation>
    <scope>NUCLEOTIDE SEQUENCE [LARGE SCALE GENOMIC DNA]</scope>
</reference>
<dbReference type="Proteomes" id="UP000050874">
    <property type="component" value="Unassembled WGS sequence"/>
</dbReference>
<dbReference type="AlphaFoldDB" id="A0A0R2PQL1"/>
<name>A0A0R2PQL1_9GAMM</name>
<sequence>MLPLIAILAFVSLPIIAYLLSGAASQKALVFFTTVMLWGAFILNHSSAQPLFGSWANSIQSRAIENKVFKNLELSDETIISFLAQKDLPEDSFSLGTIVFYKALEFKSFTAAESILRSLNANFRDPEFQLPIYNLLADLRDMKYPMVSNAKLLLAVEPPVNCSIGDRLTVSVEIPNGPAVDIAAKDFTGADLAQEIFLDKSDALVRGFDLPSAFLNQEIIKVESSIFCKNNEFYSIKTIDLKGSMNNQDKVFIYSNEWLKKEQ</sequence>
<accession>A0A0R2PQL1</accession>
<comment type="caution">
    <text evidence="1">The sequence shown here is derived from an EMBL/GenBank/DDBJ whole genome shotgun (WGS) entry which is preliminary data.</text>
</comment>